<evidence type="ECO:0000313" key="2">
    <source>
        <dbReference type="Proteomes" id="UP000094065"/>
    </source>
</evidence>
<name>A0A1E3HXL2_9TREE</name>
<protein>
    <submittedName>
        <fullName evidence="1">Uncharacterized protein</fullName>
    </submittedName>
</protein>
<comment type="caution">
    <text evidence="1">The sequence shown here is derived from an EMBL/GenBank/DDBJ whole genome shotgun (WGS) entry which is preliminary data.</text>
</comment>
<keyword evidence="2" id="KW-1185">Reference proteome</keyword>
<organism evidence="1 2">
    <name type="scientific">Cryptococcus amylolentus CBS 6039</name>
    <dbReference type="NCBI Taxonomy" id="1295533"/>
    <lineage>
        <taxon>Eukaryota</taxon>
        <taxon>Fungi</taxon>
        <taxon>Dikarya</taxon>
        <taxon>Basidiomycota</taxon>
        <taxon>Agaricomycotina</taxon>
        <taxon>Tremellomycetes</taxon>
        <taxon>Tremellales</taxon>
        <taxon>Cryptococcaceae</taxon>
        <taxon>Cryptococcus</taxon>
    </lineage>
</organism>
<sequence>MPQEPYNSCVCANANISLPIYDIITSLSPLPAEIRNLVYSFLIAAPCKAHALIFSRLSRDHYDNIVLRLYQQIVVTDKAVDAGLYKSYSNVDNQSHQSNEHRTLPSKKELLDCCESLVFTSIYAWAQTIGMFDMRGTTPVMSPMFRNLNHVAFASGFVEEICRREALPLDRYITPKALWYISDACIHLPKSFSEDLAIDLGNVSSYLMDFGIGTNDTTETVLRLHNCQPTKLAMADERLAFAHDVVYIHMPPKRIENAVDIAARQVDEIVEYWIATSVNRAARQVDEIVEYCVKSVTEWDAMKTRFIIHGPPEPFGKAVVFTNFGTVITPAGLVFVISPSIAQSIIDRAEREVRRRVRLFLESELSAGCGLEANFHVRGYEECRFCSLRSSSSG</sequence>
<dbReference type="GeneID" id="30154487"/>
<accession>A0A1E3HXL2</accession>
<dbReference type="RefSeq" id="XP_018995649.1">
    <property type="nucleotide sequence ID" value="XM_019136980.1"/>
</dbReference>
<dbReference type="OrthoDB" id="10327621at2759"/>
<gene>
    <name evidence="1" type="ORF">L202_03178</name>
</gene>
<dbReference type="AlphaFoldDB" id="A0A1E3HXL2"/>
<dbReference type="Proteomes" id="UP000094065">
    <property type="component" value="Unassembled WGS sequence"/>
</dbReference>
<reference evidence="1 2" key="1">
    <citation type="submission" date="2016-06" db="EMBL/GenBank/DDBJ databases">
        <title>Evolution of pathogenesis and genome organization in the Tremellales.</title>
        <authorList>
            <person name="Cuomo C."/>
            <person name="Litvintseva A."/>
            <person name="Heitman J."/>
            <person name="Chen Y."/>
            <person name="Sun S."/>
            <person name="Springer D."/>
            <person name="Dromer F."/>
            <person name="Young S."/>
            <person name="Zeng Q."/>
            <person name="Chapman S."/>
            <person name="Gujja S."/>
            <person name="Saif S."/>
            <person name="Birren B."/>
        </authorList>
    </citation>
    <scope>NUCLEOTIDE SEQUENCE [LARGE SCALE GENOMIC DNA]</scope>
    <source>
        <strain evidence="1 2">CBS 6039</strain>
    </source>
</reference>
<proteinExistence type="predicted"/>
<dbReference type="EMBL" id="AWGJ01000004">
    <property type="protein sequence ID" value="ODN81083.1"/>
    <property type="molecule type" value="Genomic_DNA"/>
</dbReference>
<evidence type="ECO:0000313" key="1">
    <source>
        <dbReference type="EMBL" id="ODN81083.1"/>
    </source>
</evidence>